<feature type="transmembrane region" description="Helical" evidence="1">
    <location>
        <begin position="37"/>
        <end position="57"/>
    </location>
</feature>
<gene>
    <name evidence="2" type="ORF">GHK86_19280</name>
</gene>
<feature type="non-terminal residue" evidence="2">
    <location>
        <position position="1"/>
    </location>
</feature>
<organism evidence="2 3">
    <name type="scientific">Acidiferrimicrobium australe</name>
    <dbReference type="NCBI Taxonomy" id="2664430"/>
    <lineage>
        <taxon>Bacteria</taxon>
        <taxon>Bacillati</taxon>
        <taxon>Actinomycetota</taxon>
        <taxon>Acidimicrobiia</taxon>
        <taxon>Acidimicrobiales</taxon>
        <taxon>Acidimicrobiaceae</taxon>
        <taxon>Acidiferrimicrobium</taxon>
    </lineage>
</organism>
<feature type="transmembrane region" description="Helical" evidence="1">
    <location>
        <begin position="217"/>
        <end position="236"/>
    </location>
</feature>
<feature type="non-terminal residue" evidence="2">
    <location>
        <position position="267"/>
    </location>
</feature>
<evidence type="ECO:0000313" key="2">
    <source>
        <dbReference type="EMBL" id="MST34855.1"/>
    </source>
</evidence>
<feature type="transmembrane region" description="Helical" evidence="1">
    <location>
        <begin position="63"/>
        <end position="82"/>
    </location>
</feature>
<sequence>TTALLTHAEVGVWAFALGEGAYMAGASILLTLGHDKALLATLAPGTVAGVLFLASARPADTSVVTWVLLAMTPVAAVVVAAVRTRHQGPRPRLRPAELSAALPAAGFGLVAASLLTLPIIAGAHGRGGPNPGAVLAAVPISLSMGVGEWRLLWFRRRGQALLRNTVEPRRFAFWARAALVLATGEYAVAAAALLAGAAAIAQGAGLLRVTLGVTLELAGYLLLATAMFLALTLQALGARAVPLAVGAAAQATERIGLMTYVTCPIKR</sequence>
<evidence type="ECO:0008006" key="4">
    <source>
        <dbReference type="Google" id="ProtNLM"/>
    </source>
</evidence>
<dbReference type="EMBL" id="WJHE01001258">
    <property type="protein sequence ID" value="MST34855.1"/>
    <property type="molecule type" value="Genomic_DNA"/>
</dbReference>
<dbReference type="Proteomes" id="UP000437736">
    <property type="component" value="Unassembled WGS sequence"/>
</dbReference>
<keyword evidence="3" id="KW-1185">Reference proteome</keyword>
<proteinExistence type="predicted"/>
<feature type="transmembrane region" description="Helical" evidence="1">
    <location>
        <begin position="102"/>
        <end position="121"/>
    </location>
</feature>
<feature type="transmembrane region" description="Helical" evidence="1">
    <location>
        <begin position="173"/>
        <end position="197"/>
    </location>
</feature>
<keyword evidence="1" id="KW-0472">Membrane</keyword>
<evidence type="ECO:0000256" key="1">
    <source>
        <dbReference type="SAM" id="Phobius"/>
    </source>
</evidence>
<evidence type="ECO:0000313" key="3">
    <source>
        <dbReference type="Proteomes" id="UP000437736"/>
    </source>
</evidence>
<protein>
    <recommendedName>
        <fullName evidence="4">ABC transporter permease</fullName>
    </recommendedName>
</protein>
<name>A0ABW9QYA9_9ACTN</name>
<feature type="transmembrane region" description="Helical" evidence="1">
    <location>
        <begin position="12"/>
        <end position="30"/>
    </location>
</feature>
<comment type="caution">
    <text evidence="2">The sequence shown here is derived from an EMBL/GenBank/DDBJ whole genome shotgun (WGS) entry which is preliminary data.</text>
</comment>
<keyword evidence="1" id="KW-0812">Transmembrane</keyword>
<feature type="transmembrane region" description="Helical" evidence="1">
    <location>
        <begin position="133"/>
        <end position="152"/>
    </location>
</feature>
<keyword evidence="1" id="KW-1133">Transmembrane helix</keyword>
<reference evidence="2 3" key="1">
    <citation type="submission" date="2019-11" db="EMBL/GenBank/DDBJ databases">
        <title>Acidiferrimicrobium australis gen. nov., sp. nov., an acidophilic and obligately heterotrophic, member of the Actinobacteria that catalyses dissimilatory oxido- reduction of iron isolated from metal-rich acidic water in Chile.</title>
        <authorList>
            <person name="Gonzalez D."/>
            <person name="Huber K."/>
            <person name="Hedrich S."/>
            <person name="Rojas-Villalobos C."/>
            <person name="Quatrini R."/>
            <person name="Dinamarca M.A."/>
            <person name="Schwarz A."/>
            <person name="Canales C."/>
            <person name="Nancucheo I."/>
        </authorList>
    </citation>
    <scope>NUCLEOTIDE SEQUENCE [LARGE SCALE GENOMIC DNA]</scope>
    <source>
        <strain evidence="2 3">USS-CCA1</strain>
    </source>
</reference>
<accession>A0ABW9QYA9</accession>